<dbReference type="RefSeq" id="WP_045668926.1">
    <property type="nucleotide sequence ID" value="NZ_CP011058.1"/>
</dbReference>
<sequence>MKKTLATLSVLAISGSLLLSACGQSGNGGNNTAQGSSTTQQQTAESKTPDSSKNSGTNNSTDSSSEGMKLRVLAGNVGGKTPEENKQFEEALKKLTGIDATVERPPSEYDQKVLTALSSGEKYDLIELSDLGKLNQFIKQGVVSDMTEFAQSSKVLSDPAVIPTIEWEQLKGEDGKVYGVFVKFQGGTMPIVRKDWLDKLQLKEPATLDEFYNVLKAFKEKDPDGNGKNDTYGLSTSGLYDIQGFMSAAGLKYRYVMKDGKRTIPYASDAAIPMYEWFAKLVKEGIMDPNFITNDTGKMRNLFLTDRVGMVTYWDAWVGMFNNLRKEQDPNTTFQAKGIPGIPDAEGNRLMRRGDPDFWIVPVNAENPDAAKKFLEFWHSEEGITLGSLGIEGVDYTKENGSFVLTKTGKEHNMDHGIPFWYNQNVKAPFGKLPGVEDAQSIATQYATLELSLPGWADAEKIVQNYALKAMSGQMPAKDAVQSMQKELKAANLIDE</sequence>
<keyword evidence="4" id="KW-1185">Reference proteome</keyword>
<evidence type="ECO:0000313" key="4">
    <source>
        <dbReference type="Proteomes" id="UP000032633"/>
    </source>
</evidence>
<evidence type="ECO:0000313" key="3">
    <source>
        <dbReference type="EMBL" id="AJY73491.1"/>
    </source>
</evidence>
<feature type="compositionally biased region" description="Low complexity" evidence="1">
    <location>
        <begin position="51"/>
        <end position="65"/>
    </location>
</feature>
<dbReference type="PANTHER" id="PTHR43649:SF12">
    <property type="entry name" value="DIACETYLCHITOBIOSE BINDING PROTEIN DASA"/>
    <property type="match status" value="1"/>
</dbReference>
<evidence type="ECO:0000256" key="1">
    <source>
        <dbReference type="SAM" id="MobiDB-lite"/>
    </source>
</evidence>
<gene>
    <name evidence="3" type="ORF">VN24_01190</name>
</gene>
<reference evidence="3 4" key="1">
    <citation type="journal article" date="2015" name="J. Biotechnol.">
        <title>Complete genome sequence of Paenibacillus beijingensis 7188(T) (=DSM 24997(T)), a novel rhizobacterium from jujube garden soil.</title>
        <authorList>
            <person name="Kwak Y."/>
            <person name="Shin J.H."/>
        </authorList>
    </citation>
    <scope>NUCLEOTIDE SEQUENCE [LARGE SCALE GENOMIC DNA]</scope>
    <source>
        <strain evidence="3 4">DSM 24997</strain>
    </source>
</reference>
<dbReference type="PANTHER" id="PTHR43649">
    <property type="entry name" value="ARABINOSE-BINDING PROTEIN-RELATED"/>
    <property type="match status" value="1"/>
</dbReference>
<dbReference type="PATRIC" id="fig|1126833.4.peg.267"/>
<dbReference type="SUPFAM" id="SSF53850">
    <property type="entry name" value="Periplasmic binding protein-like II"/>
    <property type="match status" value="1"/>
</dbReference>
<dbReference type="KEGG" id="pbj:VN24_01190"/>
<dbReference type="AlphaFoldDB" id="A0A0D5NE11"/>
<protein>
    <submittedName>
        <fullName evidence="3">ABC transporter substrate-binding protein</fullName>
    </submittedName>
</protein>
<accession>A0A0D5NE11</accession>
<dbReference type="Pfam" id="PF01547">
    <property type="entry name" value="SBP_bac_1"/>
    <property type="match status" value="1"/>
</dbReference>
<feature type="chain" id="PRO_5039067223" evidence="2">
    <location>
        <begin position="22"/>
        <end position="496"/>
    </location>
</feature>
<dbReference type="OrthoDB" id="9787283at2"/>
<dbReference type="EMBL" id="CP011058">
    <property type="protein sequence ID" value="AJY73491.1"/>
    <property type="molecule type" value="Genomic_DNA"/>
</dbReference>
<dbReference type="InterPro" id="IPR006059">
    <property type="entry name" value="SBP"/>
</dbReference>
<name>A0A0D5NE11_9BACL</name>
<organism evidence="3 4">
    <name type="scientific">Paenibacillus beijingensis</name>
    <dbReference type="NCBI Taxonomy" id="1126833"/>
    <lineage>
        <taxon>Bacteria</taxon>
        <taxon>Bacillati</taxon>
        <taxon>Bacillota</taxon>
        <taxon>Bacilli</taxon>
        <taxon>Bacillales</taxon>
        <taxon>Paenibacillaceae</taxon>
        <taxon>Paenibacillus</taxon>
    </lineage>
</organism>
<feature type="region of interest" description="Disordered" evidence="1">
    <location>
        <begin position="26"/>
        <end position="68"/>
    </location>
</feature>
<reference evidence="4" key="2">
    <citation type="submission" date="2015-03" db="EMBL/GenBank/DDBJ databases">
        <title>Genome sequence of Paenibacillus beijingensis strain DSM 24997T.</title>
        <authorList>
            <person name="Kwak Y."/>
            <person name="Shin J.-H."/>
        </authorList>
    </citation>
    <scope>NUCLEOTIDE SEQUENCE [LARGE SCALE GENOMIC DNA]</scope>
    <source>
        <strain evidence="4">DSM 24997</strain>
    </source>
</reference>
<dbReference type="HOGENOM" id="CLU_578629_0_0_9"/>
<dbReference type="Gene3D" id="3.40.190.10">
    <property type="entry name" value="Periplasmic binding protein-like II"/>
    <property type="match status" value="2"/>
</dbReference>
<dbReference type="Proteomes" id="UP000032633">
    <property type="component" value="Chromosome"/>
</dbReference>
<dbReference type="PROSITE" id="PS51257">
    <property type="entry name" value="PROKAR_LIPOPROTEIN"/>
    <property type="match status" value="1"/>
</dbReference>
<dbReference type="STRING" id="1126833.VN24_01190"/>
<proteinExistence type="predicted"/>
<keyword evidence="2" id="KW-0732">Signal</keyword>
<dbReference type="InterPro" id="IPR050490">
    <property type="entry name" value="Bact_solute-bd_prot1"/>
</dbReference>
<feature type="signal peptide" evidence="2">
    <location>
        <begin position="1"/>
        <end position="21"/>
    </location>
</feature>
<feature type="compositionally biased region" description="Low complexity" evidence="1">
    <location>
        <begin position="32"/>
        <end position="44"/>
    </location>
</feature>
<evidence type="ECO:0000256" key="2">
    <source>
        <dbReference type="SAM" id="SignalP"/>
    </source>
</evidence>